<organism evidence="5 6">
    <name type="scientific">Vanilla planifolia</name>
    <name type="common">Vanilla</name>
    <dbReference type="NCBI Taxonomy" id="51239"/>
    <lineage>
        <taxon>Eukaryota</taxon>
        <taxon>Viridiplantae</taxon>
        <taxon>Streptophyta</taxon>
        <taxon>Embryophyta</taxon>
        <taxon>Tracheophyta</taxon>
        <taxon>Spermatophyta</taxon>
        <taxon>Magnoliopsida</taxon>
        <taxon>Liliopsida</taxon>
        <taxon>Asparagales</taxon>
        <taxon>Orchidaceae</taxon>
        <taxon>Vanilloideae</taxon>
        <taxon>Vanilleae</taxon>
        <taxon>Vanilla</taxon>
    </lineage>
</organism>
<gene>
    <name evidence="5" type="ORF">HPP92_003702</name>
</gene>
<evidence type="ECO:0000259" key="4">
    <source>
        <dbReference type="PROSITE" id="PS50222"/>
    </source>
</evidence>
<evidence type="ECO:0000256" key="3">
    <source>
        <dbReference type="ARBA" id="ARBA00022837"/>
    </source>
</evidence>
<dbReference type="SMART" id="SM00054">
    <property type="entry name" value="EFh"/>
    <property type="match status" value="4"/>
</dbReference>
<protein>
    <recommendedName>
        <fullName evidence="4">EF-hand domain-containing protein</fullName>
    </recommendedName>
</protein>
<name>A0A835RVD6_VANPL</name>
<sequence length="157" mass="17545">MACTKASLHFANGHEELKRLFDSFDADGDSKISPSELRQLLRLTIGEEVSAEEAEGLFRLVDSDGDGFLDLDEFTKLVGMTGSEVEDEKDDEVQLREAFKLYEMDGEGCITEKSLKRMLSRLGASRPIELCRAVICSFDLNGDGVLSFDEFRAMMML</sequence>
<dbReference type="InterPro" id="IPR018247">
    <property type="entry name" value="EF_Hand_1_Ca_BS"/>
</dbReference>
<accession>A0A835RVD6</accession>
<dbReference type="PROSITE" id="PS50222">
    <property type="entry name" value="EF_HAND_2"/>
    <property type="match status" value="4"/>
</dbReference>
<feature type="domain" description="EF-hand" evidence="4">
    <location>
        <begin position="12"/>
        <end position="47"/>
    </location>
</feature>
<comment type="caution">
    <text evidence="5">The sequence shown here is derived from an EMBL/GenBank/DDBJ whole genome shotgun (WGS) entry which is preliminary data.</text>
</comment>
<proteinExistence type="predicted"/>
<evidence type="ECO:0000313" key="5">
    <source>
        <dbReference type="EMBL" id="KAG0499011.1"/>
    </source>
</evidence>
<dbReference type="EMBL" id="JADCNL010000001">
    <property type="protein sequence ID" value="KAG0499011.1"/>
    <property type="molecule type" value="Genomic_DNA"/>
</dbReference>
<dbReference type="PROSITE" id="PS00018">
    <property type="entry name" value="EF_HAND_1"/>
    <property type="match status" value="2"/>
</dbReference>
<dbReference type="FunFam" id="1.10.238.10:FF:000178">
    <property type="entry name" value="Calmodulin-2 A"/>
    <property type="match status" value="1"/>
</dbReference>
<dbReference type="AlphaFoldDB" id="A0A835RVD6"/>
<dbReference type="GO" id="GO:0043226">
    <property type="term" value="C:organelle"/>
    <property type="evidence" value="ECO:0007669"/>
    <property type="project" value="UniProtKB-ARBA"/>
</dbReference>
<dbReference type="Proteomes" id="UP000636800">
    <property type="component" value="Chromosome 1"/>
</dbReference>
<keyword evidence="1" id="KW-0479">Metal-binding</keyword>
<dbReference type="GO" id="GO:0005509">
    <property type="term" value="F:calcium ion binding"/>
    <property type="evidence" value="ECO:0007669"/>
    <property type="project" value="InterPro"/>
</dbReference>
<dbReference type="CDD" id="cd00051">
    <property type="entry name" value="EFh"/>
    <property type="match status" value="2"/>
</dbReference>
<dbReference type="Gene3D" id="1.10.238.10">
    <property type="entry name" value="EF-hand"/>
    <property type="match status" value="2"/>
</dbReference>
<evidence type="ECO:0000256" key="2">
    <source>
        <dbReference type="ARBA" id="ARBA00022737"/>
    </source>
</evidence>
<dbReference type="Pfam" id="PF13499">
    <property type="entry name" value="EF-hand_7"/>
    <property type="match status" value="2"/>
</dbReference>
<feature type="domain" description="EF-hand" evidence="4">
    <location>
        <begin position="49"/>
        <end position="84"/>
    </location>
</feature>
<dbReference type="PANTHER" id="PTHR10891">
    <property type="entry name" value="EF-HAND CALCIUM-BINDING DOMAIN CONTAINING PROTEIN"/>
    <property type="match status" value="1"/>
</dbReference>
<keyword evidence="3" id="KW-0106">Calcium</keyword>
<dbReference type="SUPFAM" id="SSF47473">
    <property type="entry name" value="EF-hand"/>
    <property type="match status" value="1"/>
</dbReference>
<feature type="domain" description="EF-hand" evidence="4">
    <location>
        <begin position="90"/>
        <end position="125"/>
    </location>
</feature>
<dbReference type="OrthoDB" id="786477at2759"/>
<feature type="domain" description="EF-hand" evidence="4">
    <location>
        <begin position="126"/>
        <end position="157"/>
    </location>
</feature>
<reference evidence="5 6" key="1">
    <citation type="journal article" date="2020" name="Nat. Food">
        <title>A phased Vanilla planifolia genome enables genetic improvement of flavour and production.</title>
        <authorList>
            <person name="Hasing T."/>
            <person name="Tang H."/>
            <person name="Brym M."/>
            <person name="Khazi F."/>
            <person name="Huang T."/>
            <person name="Chambers A.H."/>
        </authorList>
    </citation>
    <scope>NUCLEOTIDE SEQUENCE [LARGE SCALE GENOMIC DNA]</scope>
    <source>
        <tissue evidence="5">Leaf</tissue>
    </source>
</reference>
<dbReference type="InterPro" id="IPR002048">
    <property type="entry name" value="EF_hand_dom"/>
</dbReference>
<dbReference type="InterPro" id="IPR011992">
    <property type="entry name" value="EF-hand-dom_pair"/>
</dbReference>
<dbReference type="InterPro" id="IPR039647">
    <property type="entry name" value="EF_hand_pair_protein_CML-like"/>
</dbReference>
<keyword evidence="6" id="KW-1185">Reference proteome</keyword>
<evidence type="ECO:0000313" key="6">
    <source>
        <dbReference type="Proteomes" id="UP000636800"/>
    </source>
</evidence>
<evidence type="ECO:0000256" key="1">
    <source>
        <dbReference type="ARBA" id="ARBA00022723"/>
    </source>
</evidence>
<keyword evidence="2" id="KW-0677">Repeat</keyword>